<proteinExistence type="predicted"/>
<dbReference type="SUPFAM" id="SSF48498">
    <property type="entry name" value="Tetracyclin repressor-like, C-terminal domain"/>
    <property type="match status" value="1"/>
</dbReference>
<dbReference type="InterPro" id="IPR009057">
    <property type="entry name" value="Homeodomain-like_sf"/>
</dbReference>
<dbReference type="SUPFAM" id="SSF46689">
    <property type="entry name" value="Homeodomain-like"/>
    <property type="match status" value="1"/>
</dbReference>
<dbReference type="Proteomes" id="UP001595867">
    <property type="component" value="Unassembled WGS sequence"/>
</dbReference>
<dbReference type="InterPro" id="IPR001647">
    <property type="entry name" value="HTH_TetR"/>
</dbReference>
<comment type="caution">
    <text evidence="6">The sequence shown here is derived from an EMBL/GenBank/DDBJ whole genome shotgun (WGS) entry which is preliminary data.</text>
</comment>
<evidence type="ECO:0000256" key="3">
    <source>
        <dbReference type="ARBA" id="ARBA00023163"/>
    </source>
</evidence>
<evidence type="ECO:0000256" key="4">
    <source>
        <dbReference type="PROSITE-ProRule" id="PRU00335"/>
    </source>
</evidence>
<dbReference type="EMBL" id="JBHSBL010000026">
    <property type="protein sequence ID" value="MFC4070867.1"/>
    <property type="molecule type" value="Genomic_DNA"/>
</dbReference>
<accession>A0ABV8J2R6</accession>
<organism evidence="6 7">
    <name type="scientific">Actinoplanes subglobosus</name>
    <dbReference type="NCBI Taxonomy" id="1547892"/>
    <lineage>
        <taxon>Bacteria</taxon>
        <taxon>Bacillati</taxon>
        <taxon>Actinomycetota</taxon>
        <taxon>Actinomycetes</taxon>
        <taxon>Micromonosporales</taxon>
        <taxon>Micromonosporaceae</taxon>
        <taxon>Actinoplanes</taxon>
    </lineage>
</organism>
<dbReference type="Pfam" id="PF00440">
    <property type="entry name" value="TetR_N"/>
    <property type="match status" value="1"/>
</dbReference>
<dbReference type="PROSITE" id="PS50977">
    <property type="entry name" value="HTH_TETR_2"/>
    <property type="match status" value="1"/>
</dbReference>
<sequence>MGRVSQAQAAENRERIVATAARLFRERGIAGVSVADVTAEAGLTHGGFYRHFASKDALAAEAVASAFATQATQIPPATADDGRRAVIDAYLSAAHRDDPGGGCPSAGFGGDVARATGGDATRQAYADGVEGFARHLGGGEPDLTALSTMVGALILSRATAGTPLSDRILTAARESLGIPVA</sequence>
<dbReference type="PANTHER" id="PTHR47506:SF7">
    <property type="entry name" value="TRANSCRIPTIONAL REGULATORY PROTEIN"/>
    <property type="match status" value="1"/>
</dbReference>
<dbReference type="Gene3D" id="1.10.357.10">
    <property type="entry name" value="Tetracycline Repressor, domain 2"/>
    <property type="match status" value="1"/>
</dbReference>
<keyword evidence="3" id="KW-0804">Transcription</keyword>
<evidence type="ECO:0000313" key="7">
    <source>
        <dbReference type="Proteomes" id="UP001595867"/>
    </source>
</evidence>
<dbReference type="Gene3D" id="1.10.10.60">
    <property type="entry name" value="Homeodomain-like"/>
    <property type="match status" value="1"/>
</dbReference>
<evidence type="ECO:0000313" key="6">
    <source>
        <dbReference type="EMBL" id="MFC4070867.1"/>
    </source>
</evidence>
<keyword evidence="7" id="KW-1185">Reference proteome</keyword>
<dbReference type="RefSeq" id="WP_378071743.1">
    <property type="nucleotide sequence ID" value="NZ_JBHSBL010000026.1"/>
</dbReference>
<dbReference type="PRINTS" id="PR00455">
    <property type="entry name" value="HTHTETR"/>
</dbReference>
<dbReference type="PANTHER" id="PTHR47506">
    <property type="entry name" value="TRANSCRIPTIONAL REGULATORY PROTEIN"/>
    <property type="match status" value="1"/>
</dbReference>
<dbReference type="InterPro" id="IPR023772">
    <property type="entry name" value="DNA-bd_HTH_TetR-type_CS"/>
</dbReference>
<feature type="domain" description="HTH tetR-type" evidence="5">
    <location>
        <begin position="10"/>
        <end position="70"/>
    </location>
</feature>
<protein>
    <submittedName>
        <fullName evidence="6">TetR/AcrR family transcriptional regulator</fullName>
    </submittedName>
</protein>
<name>A0ABV8J2R6_9ACTN</name>
<evidence type="ECO:0000256" key="1">
    <source>
        <dbReference type="ARBA" id="ARBA00023015"/>
    </source>
</evidence>
<evidence type="ECO:0000256" key="2">
    <source>
        <dbReference type="ARBA" id="ARBA00023125"/>
    </source>
</evidence>
<keyword evidence="1" id="KW-0805">Transcription regulation</keyword>
<gene>
    <name evidence="6" type="ORF">ACFO0C_38570</name>
</gene>
<dbReference type="PROSITE" id="PS01081">
    <property type="entry name" value="HTH_TETR_1"/>
    <property type="match status" value="1"/>
</dbReference>
<feature type="DNA-binding region" description="H-T-H motif" evidence="4">
    <location>
        <begin position="33"/>
        <end position="52"/>
    </location>
</feature>
<dbReference type="InterPro" id="IPR036271">
    <property type="entry name" value="Tet_transcr_reg_TetR-rel_C_sf"/>
</dbReference>
<evidence type="ECO:0000259" key="5">
    <source>
        <dbReference type="PROSITE" id="PS50977"/>
    </source>
</evidence>
<reference evidence="7" key="1">
    <citation type="journal article" date="2019" name="Int. J. Syst. Evol. Microbiol.">
        <title>The Global Catalogue of Microorganisms (GCM) 10K type strain sequencing project: providing services to taxonomists for standard genome sequencing and annotation.</title>
        <authorList>
            <consortium name="The Broad Institute Genomics Platform"/>
            <consortium name="The Broad Institute Genome Sequencing Center for Infectious Disease"/>
            <person name="Wu L."/>
            <person name="Ma J."/>
        </authorList>
    </citation>
    <scope>NUCLEOTIDE SEQUENCE [LARGE SCALE GENOMIC DNA]</scope>
    <source>
        <strain evidence="7">TBRC 5832</strain>
    </source>
</reference>
<keyword evidence="2 4" id="KW-0238">DNA-binding</keyword>